<keyword evidence="25" id="KW-1185">Reference proteome</keyword>
<keyword evidence="10" id="KW-0007">Acetylation</keyword>
<sequence>VLKGDLKNPDLFQYGEKMMHAWMEGRLSEDIAAEQHKVEEAEMIIFQFPLCWFSIPAIQKGWFDRVITQGFSFTLQTMYSNGAFMDKKAMLSFTTRAVQTMFQPDGINRDINISLWPLQNGTLNICGFQVLAPQIFWSLAHCPAAVCIQMLEGWQARLKRLVTEKPLTFAPCELFDLGFQGGFKLRREVKGTLLPSREQKPDRARGPSPRAGPLKLKMLKKKHISNPGEPSPSDPPRIRNRESRLKPAPSTGSSPETANMKWMFKEDHSLEHRSLESAKIRSKYPDRVPVIVEKVSGSQIVDIDKRKYLVPSDITVAQFMWIIRKRIQLPSEKAIFLFVDKTVPQSSITMGQLYDKEKDEDGFLYVAYSGENTFGF</sequence>
<evidence type="ECO:0000256" key="21">
    <source>
        <dbReference type="PIRSR" id="PIRSR604241-50"/>
    </source>
</evidence>
<comment type="similarity">
    <text evidence="5">Belongs to the ATG8 family.</text>
</comment>
<reference evidence="24 25" key="1">
    <citation type="submission" date="2021-06" db="EMBL/GenBank/DDBJ databases">
        <authorList>
            <person name="Palmer J.M."/>
        </authorList>
    </citation>
    <scope>NUCLEOTIDE SEQUENCE [LARGE SCALE GENOMIC DNA]</scope>
    <source>
        <strain evidence="24 25">MEX-2019</strain>
        <tissue evidence="24">Muscle</tissue>
    </source>
</reference>
<evidence type="ECO:0000256" key="22">
    <source>
        <dbReference type="SAM" id="MobiDB-lite"/>
    </source>
</evidence>
<evidence type="ECO:0000256" key="4">
    <source>
        <dbReference type="ARBA" id="ARBA00006252"/>
    </source>
</evidence>
<keyword evidence="11" id="KW-0560">Oxidoreductase</keyword>
<dbReference type="Gene3D" id="3.10.20.90">
    <property type="entry name" value="Phosphatidylinositol 3-kinase Catalytic Subunit, Chain A, domain 1"/>
    <property type="match status" value="1"/>
</dbReference>
<dbReference type="PANTHER" id="PTHR10204:SF34">
    <property type="entry name" value="NAD(P)H DEHYDROGENASE [QUINONE] 1 ISOFORM 1"/>
    <property type="match status" value="1"/>
</dbReference>
<dbReference type="SUPFAM" id="SSF54236">
    <property type="entry name" value="Ubiquitin-like"/>
    <property type="match status" value="1"/>
</dbReference>
<evidence type="ECO:0000256" key="5">
    <source>
        <dbReference type="ARBA" id="ARBA00007293"/>
    </source>
</evidence>
<keyword evidence="7" id="KW-0597">Phosphoprotein</keyword>
<evidence type="ECO:0000256" key="18">
    <source>
        <dbReference type="ARBA" id="ARBA00069393"/>
    </source>
</evidence>
<dbReference type="Proteomes" id="UP001311232">
    <property type="component" value="Unassembled WGS sequence"/>
</dbReference>
<dbReference type="FunFam" id="3.10.20.90:FF:000077">
    <property type="entry name" value="gamma-aminobutyric acid receptor-associated protein-like 2"/>
    <property type="match status" value="1"/>
</dbReference>
<keyword evidence="6" id="KW-0813">Transport</keyword>
<dbReference type="PANTHER" id="PTHR10204">
    <property type="entry name" value="NAD P H OXIDOREDUCTASE-RELATED"/>
    <property type="match status" value="1"/>
</dbReference>
<dbReference type="Pfam" id="PF02525">
    <property type="entry name" value="Flavodoxin_2"/>
    <property type="match status" value="1"/>
</dbReference>
<evidence type="ECO:0000313" key="25">
    <source>
        <dbReference type="Proteomes" id="UP001311232"/>
    </source>
</evidence>
<dbReference type="GO" id="GO:0003955">
    <property type="term" value="F:NAD(P)H dehydrogenase (quinone) activity"/>
    <property type="evidence" value="ECO:0007669"/>
    <property type="project" value="TreeGrafter"/>
</dbReference>
<dbReference type="InterPro" id="IPR029071">
    <property type="entry name" value="Ubiquitin-like_domsf"/>
</dbReference>
<proteinExistence type="inferred from homology"/>
<evidence type="ECO:0000256" key="14">
    <source>
        <dbReference type="ARBA" id="ARBA00023136"/>
    </source>
</evidence>
<dbReference type="InterPro" id="IPR003680">
    <property type="entry name" value="Flavodoxin_fold"/>
</dbReference>
<keyword evidence="14" id="KW-0472">Membrane</keyword>
<feature type="domain" description="Flavodoxin-like fold" evidence="23">
    <location>
        <begin position="24"/>
        <end position="140"/>
    </location>
</feature>
<keyword evidence="15 21" id="KW-0449">Lipoprotein</keyword>
<comment type="caution">
    <text evidence="24">The sequence shown here is derived from an EMBL/GenBank/DDBJ whole genome shotgun (WGS) entry which is preliminary data.</text>
</comment>
<dbReference type="GO" id="GO:0031410">
    <property type="term" value="C:cytoplasmic vesicle"/>
    <property type="evidence" value="ECO:0007669"/>
    <property type="project" value="UniProtKB-KW"/>
</dbReference>
<evidence type="ECO:0000256" key="16">
    <source>
        <dbReference type="ARBA" id="ARBA00023329"/>
    </source>
</evidence>
<evidence type="ECO:0000313" key="24">
    <source>
        <dbReference type="EMBL" id="KAK5606184.1"/>
    </source>
</evidence>
<feature type="non-terminal residue" evidence="24">
    <location>
        <position position="1"/>
    </location>
</feature>
<dbReference type="GO" id="GO:0005789">
    <property type="term" value="C:endoplasmic reticulum membrane"/>
    <property type="evidence" value="ECO:0007669"/>
    <property type="project" value="UniProtKB-SubCell"/>
</dbReference>
<keyword evidence="13" id="KW-0333">Golgi apparatus</keyword>
<dbReference type="InterPro" id="IPR029039">
    <property type="entry name" value="Flavoprotein-like_sf"/>
</dbReference>
<comment type="similarity">
    <text evidence="4">Belongs to the NAD(P)H dehydrogenase (quinone) family.</text>
</comment>
<comment type="function">
    <text evidence="17">Ubiquitin-like modifier involved in intra-Golgi traffic. Modulates intra-Golgi transport through coupling between NSF activity and SNAREs activation. It first stimulates the ATPase activity of NSF which in turn stimulates the association with GOSR1. Involved in autophagy. Plays a role in mitophagy which contributes to regulate mitochondrial quantity and quality by eliminating the mitochondria to a basal level to fulfill cellular energy requirements and preventing excess ROS production. Whereas LC3s are involved in elongation of the phagophore membrane, the GABARAP/GATE-16 subfamily is essential for a later stage in autophagosome maturation.</text>
</comment>
<evidence type="ECO:0000256" key="11">
    <source>
        <dbReference type="ARBA" id="ARBA00023002"/>
    </source>
</evidence>
<evidence type="ECO:0000256" key="20">
    <source>
        <dbReference type="ARBA" id="ARBA00083950"/>
    </source>
</evidence>
<evidence type="ECO:0000256" key="17">
    <source>
        <dbReference type="ARBA" id="ARBA00056137"/>
    </source>
</evidence>
<keyword evidence="9" id="KW-0653">Protein transport</keyword>
<dbReference type="SUPFAM" id="SSF52218">
    <property type="entry name" value="Flavoproteins"/>
    <property type="match status" value="1"/>
</dbReference>
<dbReference type="CDD" id="cd17163">
    <property type="entry name" value="Ubl_ATG8_GABARAPL2"/>
    <property type="match status" value="1"/>
</dbReference>
<evidence type="ECO:0000256" key="2">
    <source>
        <dbReference type="ARBA" id="ARBA00004555"/>
    </source>
</evidence>
<dbReference type="AlphaFoldDB" id="A0AAV9RBK2"/>
<keyword evidence="8" id="KW-0256">Endoplasmic reticulum</keyword>
<evidence type="ECO:0000256" key="13">
    <source>
        <dbReference type="ARBA" id="ARBA00023034"/>
    </source>
</evidence>
<dbReference type="GO" id="GO:0005776">
    <property type="term" value="C:autophagosome"/>
    <property type="evidence" value="ECO:0007669"/>
    <property type="project" value="UniProtKB-SubCell"/>
</dbReference>
<organism evidence="24 25">
    <name type="scientific">Crenichthys baileyi</name>
    <name type="common">White River springfish</name>
    <dbReference type="NCBI Taxonomy" id="28760"/>
    <lineage>
        <taxon>Eukaryota</taxon>
        <taxon>Metazoa</taxon>
        <taxon>Chordata</taxon>
        <taxon>Craniata</taxon>
        <taxon>Vertebrata</taxon>
        <taxon>Euteleostomi</taxon>
        <taxon>Actinopterygii</taxon>
        <taxon>Neopterygii</taxon>
        <taxon>Teleostei</taxon>
        <taxon>Neoteleostei</taxon>
        <taxon>Acanthomorphata</taxon>
        <taxon>Ovalentaria</taxon>
        <taxon>Atherinomorphae</taxon>
        <taxon>Cyprinodontiformes</taxon>
        <taxon>Goodeidae</taxon>
        <taxon>Crenichthys</taxon>
    </lineage>
</organism>
<evidence type="ECO:0000256" key="10">
    <source>
        <dbReference type="ARBA" id="ARBA00022990"/>
    </source>
</evidence>
<evidence type="ECO:0000256" key="12">
    <source>
        <dbReference type="ARBA" id="ARBA00023006"/>
    </source>
</evidence>
<evidence type="ECO:0000256" key="7">
    <source>
        <dbReference type="ARBA" id="ARBA00022553"/>
    </source>
</evidence>
<evidence type="ECO:0000256" key="19">
    <source>
        <dbReference type="ARBA" id="ARBA00077085"/>
    </source>
</evidence>
<evidence type="ECO:0000256" key="15">
    <source>
        <dbReference type="ARBA" id="ARBA00023288"/>
    </source>
</evidence>
<dbReference type="GO" id="GO:0006914">
    <property type="term" value="P:autophagy"/>
    <property type="evidence" value="ECO:0007669"/>
    <property type="project" value="UniProtKB-KW"/>
</dbReference>
<evidence type="ECO:0000256" key="8">
    <source>
        <dbReference type="ARBA" id="ARBA00022824"/>
    </source>
</evidence>
<feature type="compositionally biased region" description="Basic and acidic residues" evidence="22">
    <location>
        <begin position="236"/>
        <end position="245"/>
    </location>
</feature>
<dbReference type="Gene3D" id="3.40.50.360">
    <property type="match status" value="1"/>
</dbReference>
<evidence type="ECO:0000256" key="3">
    <source>
        <dbReference type="ARBA" id="ARBA00004586"/>
    </source>
</evidence>
<evidence type="ECO:0000259" key="23">
    <source>
        <dbReference type="Pfam" id="PF02525"/>
    </source>
</evidence>
<keyword evidence="12" id="KW-0072">Autophagy</keyword>
<comment type="subcellular location">
    <subcellularLocation>
        <location evidence="1">Cytoplasmic vesicle</location>
        <location evidence="1">Autophagosome</location>
    </subcellularLocation>
    <subcellularLocation>
        <location evidence="3">Endoplasmic reticulum membrane</location>
    </subcellularLocation>
    <subcellularLocation>
        <location evidence="2">Golgi apparatus</location>
    </subcellularLocation>
</comment>
<keyword evidence="16" id="KW-0968">Cytoplasmic vesicle</keyword>
<dbReference type="InterPro" id="IPR004241">
    <property type="entry name" value="Atg8-like"/>
</dbReference>
<accession>A0AAV9RBK2</accession>
<dbReference type="GO" id="GO:0015031">
    <property type="term" value="P:protein transport"/>
    <property type="evidence" value="ECO:0007669"/>
    <property type="project" value="UniProtKB-KW"/>
</dbReference>
<evidence type="ECO:0000256" key="1">
    <source>
        <dbReference type="ARBA" id="ARBA00004419"/>
    </source>
</evidence>
<dbReference type="GO" id="GO:0005829">
    <property type="term" value="C:cytosol"/>
    <property type="evidence" value="ECO:0007669"/>
    <property type="project" value="TreeGrafter"/>
</dbReference>
<evidence type="ECO:0000256" key="9">
    <source>
        <dbReference type="ARBA" id="ARBA00022927"/>
    </source>
</evidence>
<feature type="lipid moiety-binding region" description="Phosphatidylserine amidated glycine; alternate" evidence="21">
    <location>
        <position position="375"/>
    </location>
</feature>
<gene>
    <name evidence="24" type="ORF">CRENBAI_025538</name>
</gene>
<dbReference type="Pfam" id="PF02991">
    <property type="entry name" value="ATG8"/>
    <property type="match status" value="1"/>
</dbReference>
<name>A0AAV9RBK2_9TELE</name>
<evidence type="ECO:0000256" key="6">
    <source>
        <dbReference type="ARBA" id="ARBA00022448"/>
    </source>
</evidence>
<feature type="region of interest" description="Disordered" evidence="22">
    <location>
        <begin position="191"/>
        <end position="259"/>
    </location>
</feature>
<dbReference type="GO" id="GO:0000139">
    <property type="term" value="C:Golgi membrane"/>
    <property type="evidence" value="ECO:0007669"/>
    <property type="project" value="UniProtKB-ARBA"/>
</dbReference>
<protein>
    <recommendedName>
        <fullName evidence="18">Gamma-aminobutyric acid receptor-associated protein-like 2</fullName>
    </recommendedName>
    <alternativeName>
        <fullName evidence="19">GABA(A) receptor-associated protein-like 2</fullName>
    </alternativeName>
    <alternativeName>
        <fullName evidence="20">Golgi-associated ATPase enhancer of 16 kDa</fullName>
    </alternativeName>
</protein>
<dbReference type="InterPro" id="IPR051545">
    <property type="entry name" value="NAD(P)H_dehydrogenase_qn"/>
</dbReference>
<dbReference type="EMBL" id="JAHHUM010002099">
    <property type="protein sequence ID" value="KAK5606184.1"/>
    <property type="molecule type" value="Genomic_DNA"/>
</dbReference>